<feature type="compositionally biased region" description="Polar residues" evidence="1">
    <location>
        <begin position="407"/>
        <end position="419"/>
    </location>
</feature>
<dbReference type="FunCoup" id="G8Y3J7">
    <property type="interactions" value="241"/>
</dbReference>
<proteinExistence type="predicted"/>
<dbReference type="AlphaFoldDB" id="G8Y3J7"/>
<keyword evidence="4" id="KW-1185">Reference proteome</keyword>
<dbReference type="PANTHER" id="PTHR46424">
    <property type="entry name" value="UBX DOMAIN-CONTAINING PROTEIN 4"/>
    <property type="match status" value="1"/>
</dbReference>
<gene>
    <name evidence="3" type="primary">Piso0_004847</name>
    <name evidence="3" type="ORF">GNLVRS01_PISO0M02300g</name>
</gene>
<feature type="compositionally biased region" description="Polar residues" evidence="1">
    <location>
        <begin position="135"/>
        <end position="152"/>
    </location>
</feature>
<dbReference type="SMART" id="SM00166">
    <property type="entry name" value="UBX"/>
    <property type="match status" value="1"/>
</dbReference>
<sequence>MTTNTSWKSVFATDVATAVHTSLSSDKPLFILITELSDKSEWFIERYIDQSRSGVEGVSLDLIRKHFVCLRVETQMKEFDYFREIFRTAVAPSIYILRKGQLLDVFTKENSADQLLHRVHAVISSEDAGAEMPTSAPSRTAASGSTAQTEFASTAGDYCSDTNESNATSEEKHLDKPLDQQQEAEQSSSTFDTSNLTSHHLQRRKKGNTNSAQRSAQKDVKSFSRKRKHYDLCVLSIKLFDGRSLTKEFSSDSTLENVRDWLEHETESKELTNTSSSLPSFATSGYPQIIDYVFHSPASSRKVYTSDEERRTLAQLDLAPRSALILQKVYGDLPGTRSEFPSINGIWDTVKTSAGKVCSAVYSFFDYGVEASSEIPAFTSLEEDNKENTRDITREPSPFIADHADNTVPSRSNVSNEISLGQPPKGDSTKVLSIDINNDTHCTEEDKVSSASGSFADSSVVKNISSPSFRGRPMSPQPASTISLSSHVETIHENTDIQHTVANKD</sequence>
<dbReference type="PANTHER" id="PTHR46424:SF1">
    <property type="entry name" value="UBX DOMAIN-CONTAINING PROTEIN 4"/>
    <property type="match status" value="1"/>
</dbReference>
<dbReference type="GO" id="GO:0036503">
    <property type="term" value="P:ERAD pathway"/>
    <property type="evidence" value="ECO:0007669"/>
    <property type="project" value="TreeGrafter"/>
</dbReference>
<dbReference type="EMBL" id="FO082047">
    <property type="protein sequence ID" value="CCE85265.1"/>
    <property type="molecule type" value="Genomic_DNA"/>
</dbReference>
<feature type="domain" description="UBX" evidence="2">
    <location>
        <begin position="228"/>
        <end position="326"/>
    </location>
</feature>
<dbReference type="CDD" id="cd01767">
    <property type="entry name" value="UBX"/>
    <property type="match status" value="1"/>
</dbReference>
<feature type="region of interest" description="Disordered" evidence="1">
    <location>
        <begin position="127"/>
        <end position="223"/>
    </location>
</feature>
<dbReference type="SUPFAM" id="SSF54236">
    <property type="entry name" value="Ubiquitin-like"/>
    <property type="match status" value="1"/>
</dbReference>
<dbReference type="OrthoDB" id="2445133at2759"/>
<dbReference type="InterPro" id="IPR001012">
    <property type="entry name" value="UBX_dom"/>
</dbReference>
<dbReference type="OMA" id="INNDTHC"/>
<dbReference type="STRING" id="559304.G8Y3J7"/>
<dbReference type="Gene3D" id="3.10.20.90">
    <property type="entry name" value="Phosphatidylinositol 3-kinase Catalytic Subunit, Chain A, domain 1"/>
    <property type="match status" value="1"/>
</dbReference>
<dbReference type="GO" id="GO:0005783">
    <property type="term" value="C:endoplasmic reticulum"/>
    <property type="evidence" value="ECO:0007669"/>
    <property type="project" value="TreeGrafter"/>
</dbReference>
<evidence type="ECO:0000313" key="4">
    <source>
        <dbReference type="Proteomes" id="UP000005222"/>
    </source>
</evidence>
<dbReference type="PROSITE" id="PS50033">
    <property type="entry name" value="UBX"/>
    <property type="match status" value="1"/>
</dbReference>
<evidence type="ECO:0000259" key="2">
    <source>
        <dbReference type="PROSITE" id="PS50033"/>
    </source>
</evidence>
<dbReference type="Pfam" id="PF00789">
    <property type="entry name" value="UBX"/>
    <property type="match status" value="1"/>
</dbReference>
<protein>
    <submittedName>
        <fullName evidence="3">Piso0_004847 protein</fullName>
    </submittedName>
</protein>
<accession>G8Y3J7</accession>
<dbReference type="Proteomes" id="UP000005222">
    <property type="component" value="Chromosome M"/>
</dbReference>
<organism evidence="3 4">
    <name type="scientific">Pichia sorbitophila (strain ATCC MYA-4447 / BCRC 22081 / CBS 7064 / NBRC 10061 / NRRL Y-12695)</name>
    <name type="common">Hybrid yeast</name>
    <dbReference type="NCBI Taxonomy" id="559304"/>
    <lineage>
        <taxon>Eukaryota</taxon>
        <taxon>Fungi</taxon>
        <taxon>Dikarya</taxon>
        <taxon>Ascomycota</taxon>
        <taxon>Saccharomycotina</taxon>
        <taxon>Pichiomycetes</taxon>
        <taxon>Debaryomycetaceae</taxon>
        <taxon>Millerozyma</taxon>
    </lineage>
</organism>
<dbReference type="InterPro" id="IPR029071">
    <property type="entry name" value="Ubiquitin-like_domsf"/>
</dbReference>
<dbReference type="Pfam" id="PF23187">
    <property type="entry name" value="UBX7_N"/>
    <property type="match status" value="1"/>
</dbReference>
<evidence type="ECO:0000256" key="1">
    <source>
        <dbReference type="SAM" id="MobiDB-lite"/>
    </source>
</evidence>
<feature type="compositionally biased region" description="Polar residues" evidence="1">
    <location>
        <begin position="179"/>
        <end position="199"/>
    </location>
</feature>
<evidence type="ECO:0000313" key="3">
    <source>
        <dbReference type="EMBL" id="CCE85265.1"/>
    </source>
</evidence>
<dbReference type="eggNOG" id="KOG2689">
    <property type="taxonomic scope" value="Eukaryota"/>
</dbReference>
<feature type="region of interest" description="Disordered" evidence="1">
    <location>
        <begin position="397"/>
        <end position="428"/>
    </location>
</feature>
<dbReference type="InParanoid" id="G8Y3J7"/>
<name>G8Y3J7_PICSO</name>
<dbReference type="HOGENOM" id="CLU_490910_0_0_1"/>
<feature type="compositionally biased region" description="Basic and acidic residues" evidence="1">
    <location>
        <begin position="169"/>
        <end position="178"/>
    </location>
</feature>
<reference evidence="3 4" key="1">
    <citation type="journal article" date="2012" name="G3 (Bethesda)">
        <title>Pichia sorbitophila, an interspecies yeast hybrid reveals early steps of genome resolution following polyploidization.</title>
        <authorList>
            <person name="Leh Louis V."/>
            <person name="Despons L."/>
            <person name="Friedrich A."/>
            <person name="Martin T."/>
            <person name="Durrens P."/>
            <person name="Casaregola S."/>
            <person name="Neuveglise C."/>
            <person name="Fairhead C."/>
            <person name="Marck C."/>
            <person name="Cruz J.A."/>
            <person name="Straub M.L."/>
            <person name="Kugler V."/>
            <person name="Sacerdot C."/>
            <person name="Uzunov Z."/>
            <person name="Thierry A."/>
            <person name="Weiss S."/>
            <person name="Bleykasten C."/>
            <person name="De Montigny J."/>
            <person name="Jacques N."/>
            <person name="Jung P."/>
            <person name="Lemaire M."/>
            <person name="Mallet S."/>
            <person name="Morel G."/>
            <person name="Richard G.F."/>
            <person name="Sarkar A."/>
            <person name="Savel G."/>
            <person name="Schacherer J."/>
            <person name="Seret M.L."/>
            <person name="Talla E."/>
            <person name="Samson G."/>
            <person name="Jubin C."/>
            <person name="Poulain J."/>
            <person name="Vacherie B."/>
            <person name="Barbe V."/>
            <person name="Pelletier E."/>
            <person name="Sherman D.J."/>
            <person name="Westhof E."/>
            <person name="Weissenbach J."/>
            <person name="Baret P.V."/>
            <person name="Wincker P."/>
            <person name="Gaillardin C."/>
            <person name="Dujon B."/>
            <person name="Souciet J.L."/>
        </authorList>
    </citation>
    <scope>NUCLEOTIDE SEQUENCE [LARGE SCALE GENOMIC DNA]</scope>
    <source>
        <strain evidence="4">ATCC MYA-4447 / BCRC 22081 / CBS 7064 / NBRC 10061 / NRRL Y-12695</strain>
    </source>
</reference>